<protein>
    <submittedName>
        <fullName evidence="1">Uncharacterized protein</fullName>
    </submittedName>
</protein>
<gene>
    <name evidence="1" type="ORF">LEP1GSC199_0703</name>
</gene>
<comment type="caution">
    <text evidence="1">The sequence shown here is derived from an EMBL/GenBank/DDBJ whole genome shotgun (WGS) entry which is preliminary data.</text>
</comment>
<evidence type="ECO:0000313" key="2">
    <source>
        <dbReference type="Proteomes" id="UP000012227"/>
    </source>
</evidence>
<evidence type="ECO:0000313" key="1">
    <source>
        <dbReference type="EMBL" id="EMY70511.1"/>
    </source>
</evidence>
<dbReference type="Proteomes" id="UP000012227">
    <property type="component" value="Unassembled WGS sequence"/>
</dbReference>
<reference evidence="1 2" key="1">
    <citation type="submission" date="2013-03" db="EMBL/GenBank/DDBJ databases">
        <authorList>
            <person name="Harkins D.M."/>
            <person name="Durkin A.S."/>
            <person name="Brinkac L.M."/>
            <person name="Haft D.H."/>
            <person name="Selengut J.D."/>
            <person name="Sanka R."/>
            <person name="DePew J."/>
            <person name="Purushe J."/>
            <person name="Galloway R.L."/>
            <person name="Vinetz J.M."/>
            <person name="Sutton G.G."/>
            <person name="Nierman W.C."/>
            <person name="Fouts D.E."/>
        </authorList>
    </citation>
    <scope>NUCLEOTIDE SEQUENCE [LARGE SCALE GENOMIC DNA]</scope>
    <source>
        <strain evidence="1 2">Waz Holland</strain>
    </source>
</reference>
<organism evidence="1 2">
    <name type="scientific">Leptospira vanthielii serovar Holland str. Waz Holland = ATCC 700522</name>
    <dbReference type="NCBI Taxonomy" id="1218591"/>
    <lineage>
        <taxon>Bacteria</taxon>
        <taxon>Pseudomonadati</taxon>
        <taxon>Spirochaetota</taxon>
        <taxon>Spirochaetia</taxon>
        <taxon>Leptospirales</taxon>
        <taxon>Leptospiraceae</taxon>
        <taxon>Leptospira</taxon>
    </lineage>
</organism>
<dbReference type="STRING" id="1218591.LEP1GSC199_0703"/>
<sequence length="45" mass="5157">MANNFYKISIFLVYSGCISGERFNLSDFLDVLLESKSNIGFYAIR</sequence>
<name>N1WF80_9LEPT</name>
<dbReference type="EMBL" id="AOGY02000032">
    <property type="protein sequence ID" value="EMY70511.1"/>
    <property type="molecule type" value="Genomic_DNA"/>
</dbReference>
<accession>N1WF80</accession>
<dbReference type="AlphaFoldDB" id="N1WF80"/>
<proteinExistence type="predicted"/>